<feature type="transmembrane region" description="Helical" evidence="9">
    <location>
        <begin position="52"/>
        <end position="71"/>
    </location>
</feature>
<dbReference type="Gene3D" id="1.20.1110.10">
    <property type="entry name" value="Calcium-transporting ATPase, transmembrane domain"/>
    <property type="match status" value="2"/>
</dbReference>
<dbReference type="SFLD" id="SFLDG00002">
    <property type="entry name" value="C1.7:_P-type_atpase_like"/>
    <property type="match status" value="1"/>
</dbReference>
<reference evidence="11 12" key="1">
    <citation type="submission" date="2020-08" db="EMBL/GenBank/DDBJ databases">
        <title>Genomic Encyclopedia of Type Strains, Phase IV (KMG-IV): sequencing the most valuable type-strain genomes for metagenomic binning, comparative biology and taxonomic classification.</title>
        <authorList>
            <person name="Goeker M."/>
        </authorList>
    </citation>
    <scope>NUCLEOTIDE SEQUENCE [LARGE SCALE GENOMIC DNA]</scope>
    <source>
        <strain evidence="11 12">DSM 24163</strain>
    </source>
</reference>
<dbReference type="GO" id="GO:0016020">
    <property type="term" value="C:membrane"/>
    <property type="evidence" value="ECO:0007669"/>
    <property type="project" value="UniProtKB-SubCell"/>
</dbReference>
<dbReference type="PRINTS" id="PR00120">
    <property type="entry name" value="HATPASE"/>
</dbReference>
<feature type="transmembrane region" description="Helical" evidence="9">
    <location>
        <begin position="752"/>
        <end position="772"/>
    </location>
</feature>
<evidence type="ECO:0000256" key="8">
    <source>
        <dbReference type="SAM" id="MobiDB-lite"/>
    </source>
</evidence>
<dbReference type="SMART" id="SM00831">
    <property type="entry name" value="Cation_ATPase_N"/>
    <property type="match status" value="1"/>
</dbReference>
<dbReference type="Pfam" id="PF00690">
    <property type="entry name" value="Cation_ATPase_N"/>
    <property type="match status" value="1"/>
</dbReference>
<dbReference type="InterPro" id="IPR004014">
    <property type="entry name" value="ATPase_P-typ_cation-transptr_N"/>
</dbReference>
<feature type="transmembrane region" description="Helical" evidence="9">
    <location>
        <begin position="273"/>
        <end position="297"/>
    </location>
</feature>
<keyword evidence="7 9" id="KW-0472">Membrane</keyword>
<feature type="transmembrane region" description="Helical" evidence="9">
    <location>
        <begin position="645"/>
        <end position="665"/>
    </location>
</feature>
<dbReference type="SUPFAM" id="SSF81665">
    <property type="entry name" value="Calcium ATPase, transmembrane domain M"/>
    <property type="match status" value="1"/>
</dbReference>
<dbReference type="AlphaFoldDB" id="A0A7W8D271"/>
<evidence type="ECO:0000256" key="2">
    <source>
        <dbReference type="ARBA" id="ARBA00022692"/>
    </source>
</evidence>
<dbReference type="Pfam" id="PF00689">
    <property type="entry name" value="Cation_ATPase_C"/>
    <property type="match status" value="1"/>
</dbReference>
<dbReference type="InterPro" id="IPR023214">
    <property type="entry name" value="HAD_sf"/>
</dbReference>
<evidence type="ECO:0000256" key="7">
    <source>
        <dbReference type="ARBA" id="ARBA00023136"/>
    </source>
</evidence>
<feature type="region of interest" description="Disordered" evidence="8">
    <location>
        <begin position="1"/>
        <end position="20"/>
    </location>
</feature>
<dbReference type="EMBL" id="JACHHP010000001">
    <property type="protein sequence ID" value="MBB5206546.1"/>
    <property type="molecule type" value="Genomic_DNA"/>
</dbReference>
<keyword evidence="4" id="KW-0067">ATP-binding</keyword>
<feature type="domain" description="Cation-transporting P-type ATPase N-terminal" evidence="10">
    <location>
        <begin position="10"/>
        <end position="73"/>
    </location>
</feature>
<dbReference type="SUPFAM" id="SSF81660">
    <property type="entry name" value="Metal cation-transporting ATPase, ATP-binding domain N"/>
    <property type="match status" value="1"/>
</dbReference>
<dbReference type="InterPro" id="IPR018303">
    <property type="entry name" value="ATPase_P-typ_P_site"/>
</dbReference>
<evidence type="ECO:0000256" key="9">
    <source>
        <dbReference type="SAM" id="Phobius"/>
    </source>
</evidence>
<keyword evidence="2 9" id="KW-0812">Transmembrane</keyword>
<dbReference type="GO" id="GO:0015662">
    <property type="term" value="F:P-type ion transporter activity"/>
    <property type="evidence" value="ECO:0007669"/>
    <property type="project" value="UniProtKB-ARBA"/>
</dbReference>
<dbReference type="InterPro" id="IPR023299">
    <property type="entry name" value="ATPase_P-typ_cyto_dom_N"/>
</dbReference>
<proteinExistence type="predicted"/>
<evidence type="ECO:0000313" key="12">
    <source>
        <dbReference type="Proteomes" id="UP000521199"/>
    </source>
</evidence>
<dbReference type="SFLD" id="SFLDS00003">
    <property type="entry name" value="Haloacid_Dehalogenase"/>
    <property type="match status" value="1"/>
</dbReference>
<dbReference type="SFLD" id="SFLDF00027">
    <property type="entry name" value="p-type_atpase"/>
    <property type="match status" value="1"/>
</dbReference>
<accession>A0A7W8D271</accession>
<gene>
    <name evidence="11" type="ORF">HNQ52_000062</name>
</gene>
<dbReference type="NCBIfam" id="TIGR01494">
    <property type="entry name" value="ATPase_P-type"/>
    <property type="match status" value="2"/>
</dbReference>
<dbReference type="InterPro" id="IPR059000">
    <property type="entry name" value="ATPase_P-type_domA"/>
</dbReference>
<feature type="transmembrane region" description="Helical" evidence="9">
    <location>
        <begin position="784"/>
        <end position="805"/>
    </location>
</feature>
<keyword evidence="3" id="KW-0547">Nucleotide-binding</keyword>
<dbReference type="Gene3D" id="3.40.50.1000">
    <property type="entry name" value="HAD superfamily/HAD-like"/>
    <property type="match status" value="3"/>
</dbReference>
<evidence type="ECO:0000256" key="1">
    <source>
        <dbReference type="ARBA" id="ARBA00004141"/>
    </source>
</evidence>
<sequence>MSSSNRVLPAPTDGSGPAGLSRDEAARRLLADGPNALPEPPRRGLLRLALEVLREPMFLLLTVAAAVYLVVGDLGEGLMLAAFAVMTIGLVAVQEARSERALAALRALGAPTARVLREGQAMRIASSAVVRGDCLLVAEGERVAADALLRRAESLAVDESLLTGESVPVGKVSAAGDLPSVPPGGDASPWIYSGTLVVRGHGVAEVVHTGLATQAGRIGVSLATIESSPTPLQRTIGRLVRVFGACALALSVALVVLYGLLRGDWLEGSLAGIAFSMAMLPEEFPMVLAVFLALGAWRLARVHVLVRRPAVVETLGATSVVCLDKTGTLTENRMRVRALVAGTQGCGIDGPGQVLPPAFRRLVEVAVLASNPRAVDPMDRALIELGAPPAARVLVREYGLTDHRPMLVHVWQGADGALIAAAKGAPEAIATLCGLDAAARAAAMRHVDELARGGARVLGVAAAVPGDLRTPPDDPSAMPFEWQGLVAFEDPLRASARDAVARLRAAGIAVTMITGDLPQTALAIAAAAGIDITAGAVTGAQIDAMDTDMLAATLASVRVFARVRPEQKLRLIEAFKASGQVVGMTGDGVNDAPALKAAHVGLAMGARATDVAREAAAIVLLDDDLGHLVDGVREGRRIYDNLQKAMSYIVAIHVPIAGLALLPVLAGLPPLLLPAHVVLTEMVIDPVCSIAFETMPGDPDALQKKPRDIRAAMLGPGPLGLAAVQGMLVLAAALGVFALAHRAGVVMDEARALAFVALTAGNLALVRVNAAPGATLPHLLRPGYGAYWTVATVAVAVVGLCLWLPPLASLFRFVAPSVAATAVAALAGAAAALSFDVIKAMRSRARMRAADASIVP</sequence>
<dbReference type="GO" id="GO:0016887">
    <property type="term" value="F:ATP hydrolysis activity"/>
    <property type="evidence" value="ECO:0007669"/>
    <property type="project" value="InterPro"/>
</dbReference>
<dbReference type="InterPro" id="IPR044492">
    <property type="entry name" value="P_typ_ATPase_HD_dom"/>
</dbReference>
<dbReference type="Gene3D" id="3.40.1110.10">
    <property type="entry name" value="Calcium-transporting ATPase, cytoplasmic domain N"/>
    <property type="match status" value="2"/>
</dbReference>
<feature type="transmembrane region" description="Helical" evidence="9">
    <location>
        <begin position="77"/>
        <end position="93"/>
    </location>
</feature>
<evidence type="ECO:0000256" key="5">
    <source>
        <dbReference type="ARBA" id="ARBA00022967"/>
    </source>
</evidence>
<comment type="subcellular location">
    <subcellularLocation>
        <location evidence="1">Membrane</location>
        <topology evidence="1">Multi-pass membrane protein</topology>
    </subcellularLocation>
</comment>
<dbReference type="GO" id="GO:0005524">
    <property type="term" value="F:ATP binding"/>
    <property type="evidence" value="ECO:0007669"/>
    <property type="project" value="UniProtKB-KW"/>
</dbReference>
<evidence type="ECO:0000313" key="11">
    <source>
        <dbReference type="EMBL" id="MBB5206546.1"/>
    </source>
</evidence>
<keyword evidence="5" id="KW-1278">Translocase</keyword>
<protein>
    <submittedName>
        <fullName evidence="11">Ca2+-transporting ATPase</fullName>
    </submittedName>
</protein>
<dbReference type="InterPro" id="IPR036412">
    <property type="entry name" value="HAD-like_sf"/>
</dbReference>
<dbReference type="InterPro" id="IPR006068">
    <property type="entry name" value="ATPase_P-typ_cation-transptr_C"/>
</dbReference>
<dbReference type="RefSeq" id="WP_183958631.1">
    <property type="nucleotide sequence ID" value="NZ_JACHHP010000001.1"/>
</dbReference>
<dbReference type="Proteomes" id="UP000521199">
    <property type="component" value="Unassembled WGS sequence"/>
</dbReference>
<feature type="transmembrane region" description="Helical" evidence="9">
    <location>
        <begin position="713"/>
        <end position="740"/>
    </location>
</feature>
<evidence type="ECO:0000256" key="3">
    <source>
        <dbReference type="ARBA" id="ARBA00022741"/>
    </source>
</evidence>
<dbReference type="InterPro" id="IPR001757">
    <property type="entry name" value="P_typ_ATPase"/>
</dbReference>
<evidence type="ECO:0000259" key="10">
    <source>
        <dbReference type="SMART" id="SM00831"/>
    </source>
</evidence>
<dbReference type="InterPro" id="IPR008250">
    <property type="entry name" value="ATPase_P-typ_transduc_dom_A_sf"/>
</dbReference>
<keyword evidence="12" id="KW-1185">Reference proteome</keyword>
<name>A0A7W8D271_9GAMM</name>
<dbReference type="Pfam" id="PF00122">
    <property type="entry name" value="E1-E2_ATPase"/>
    <property type="match status" value="1"/>
</dbReference>
<keyword evidence="6 9" id="KW-1133">Transmembrane helix</keyword>
<dbReference type="InterPro" id="IPR023298">
    <property type="entry name" value="ATPase_P-typ_TM_dom_sf"/>
</dbReference>
<dbReference type="SUPFAM" id="SSF81653">
    <property type="entry name" value="Calcium ATPase, transduction domain A"/>
    <property type="match status" value="1"/>
</dbReference>
<evidence type="ECO:0000256" key="4">
    <source>
        <dbReference type="ARBA" id="ARBA00022840"/>
    </source>
</evidence>
<dbReference type="Pfam" id="PF00702">
    <property type="entry name" value="Hydrolase"/>
    <property type="match status" value="1"/>
</dbReference>
<feature type="transmembrane region" description="Helical" evidence="9">
    <location>
        <begin position="817"/>
        <end position="838"/>
    </location>
</feature>
<dbReference type="PRINTS" id="PR00119">
    <property type="entry name" value="CATATPASE"/>
</dbReference>
<dbReference type="PROSITE" id="PS00154">
    <property type="entry name" value="ATPASE_E1_E2"/>
    <property type="match status" value="1"/>
</dbReference>
<feature type="transmembrane region" description="Helical" evidence="9">
    <location>
        <begin position="239"/>
        <end position="261"/>
    </location>
</feature>
<evidence type="ECO:0000256" key="6">
    <source>
        <dbReference type="ARBA" id="ARBA00022989"/>
    </source>
</evidence>
<comment type="caution">
    <text evidence="11">The sequence shown here is derived from an EMBL/GenBank/DDBJ whole genome shotgun (WGS) entry which is preliminary data.</text>
</comment>
<organism evidence="11 12">
    <name type="scientific">Chiayiivirga flava</name>
    <dbReference type="NCBI Taxonomy" id="659595"/>
    <lineage>
        <taxon>Bacteria</taxon>
        <taxon>Pseudomonadati</taxon>
        <taxon>Pseudomonadota</taxon>
        <taxon>Gammaproteobacteria</taxon>
        <taxon>Lysobacterales</taxon>
        <taxon>Lysobacteraceae</taxon>
        <taxon>Chiayiivirga</taxon>
    </lineage>
</organism>
<dbReference type="PANTHER" id="PTHR42861">
    <property type="entry name" value="CALCIUM-TRANSPORTING ATPASE"/>
    <property type="match status" value="1"/>
</dbReference>
<dbReference type="Gene3D" id="2.70.150.10">
    <property type="entry name" value="Calcium-transporting ATPase, cytoplasmic transduction domain A"/>
    <property type="match status" value="1"/>
</dbReference>
<dbReference type="SUPFAM" id="SSF56784">
    <property type="entry name" value="HAD-like"/>
    <property type="match status" value="1"/>
</dbReference>